<evidence type="ECO:0000256" key="1">
    <source>
        <dbReference type="SAM" id="MobiDB-lite"/>
    </source>
</evidence>
<sequence length="241" mass="27412">MRMRKETEKDTISDPFVCVLDLFVCVILGFGVYLRDLGDAKARASTYEVEEEVCERVSRKFIYHRMNSSRYTKATLRFLGDNVALAYLPTGSIFIEQNGVVRKDLDMGPMVIFGTVYQYLEYHIILSMANLGERYIHQRIPYVILDDTPSSSEVLDSDSSLAASRVVPRVSHTPPLVPQTPPPYPHVSDEDTSAVRRAKSPSTQRVPVFTGVRRIRDIPRLTILVLLLIISLKQFLNEFQV</sequence>
<evidence type="ECO:0000313" key="3">
    <source>
        <dbReference type="EMBL" id="KAD3336585.1"/>
    </source>
</evidence>
<keyword evidence="2" id="KW-0472">Membrane</keyword>
<proteinExistence type="predicted"/>
<dbReference type="Proteomes" id="UP000326396">
    <property type="component" value="Linkage Group LG6"/>
</dbReference>
<comment type="caution">
    <text evidence="3">The sequence shown here is derived from an EMBL/GenBank/DDBJ whole genome shotgun (WGS) entry which is preliminary data.</text>
</comment>
<feature type="transmembrane region" description="Helical" evidence="2">
    <location>
        <begin position="12"/>
        <end position="34"/>
    </location>
</feature>
<reference evidence="3 4" key="1">
    <citation type="submission" date="2019-05" db="EMBL/GenBank/DDBJ databases">
        <title>Mikania micrantha, genome provides insights into the molecular mechanism of rapid growth.</title>
        <authorList>
            <person name="Liu B."/>
        </authorList>
    </citation>
    <scope>NUCLEOTIDE SEQUENCE [LARGE SCALE GENOMIC DNA]</scope>
    <source>
        <strain evidence="3">NLD-2019</strain>
        <tissue evidence="3">Leaf</tissue>
    </source>
</reference>
<feature type="region of interest" description="Disordered" evidence="1">
    <location>
        <begin position="171"/>
        <end position="202"/>
    </location>
</feature>
<evidence type="ECO:0000256" key="2">
    <source>
        <dbReference type="SAM" id="Phobius"/>
    </source>
</evidence>
<organism evidence="3 4">
    <name type="scientific">Mikania micrantha</name>
    <name type="common">bitter vine</name>
    <dbReference type="NCBI Taxonomy" id="192012"/>
    <lineage>
        <taxon>Eukaryota</taxon>
        <taxon>Viridiplantae</taxon>
        <taxon>Streptophyta</taxon>
        <taxon>Embryophyta</taxon>
        <taxon>Tracheophyta</taxon>
        <taxon>Spermatophyta</taxon>
        <taxon>Magnoliopsida</taxon>
        <taxon>eudicotyledons</taxon>
        <taxon>Gunneridae</taxon>
        <taxon>Pentapetalae</taxon>
        <taxon>asterids</taxon>
        <taxon>campanulids</taxon>
        <taxon>Asterales</taxon>
        <taxon>Asteraceae</taxon>
        <taxon>Asteroideae</taxon>
        <taxon>Heliantheae alliance</taxon>
        <taxon>Eupatorieae</taxon>
        <taxon>Mikania</taxon>
    </lineage>
</organism>
<keyword evidence="4" id="KW-1185">Reference proteome</keyword>
<accession>A0A5N6M7H3</accession>
<feature type="compositionally biased region" description="Pro residues" evidence="1">
    <location>
        <begin position="175"/>
        <end position="185"/>
    </location>
</feature>
<dbReference type="AlphaFoldDB" id="A0A5N6M7H3"/>
<keyword evidence="2" id="KW-1133">Transmembrane helix</keyword>
<keyword evidence="2" id="KW-0812">Transmembrane</keyword>
<name>A0A5N6M7H3_9ASTR</name>
<evidence type="ECO:0000313" key="4">
    <source>
        <dbReference type="Proteomes" id="UP000326396"/>
    </source>
</evidence>
<dbReference type="EMBL" id="SZYD01000016">
    <property type="protein sequence ID" value="KAD3336585.1"/>
    <property type="molecule type" value="Genomic_DNA"/>
</dbReference>
<protein>
    <submittedName>
        <fullName evidence="3">Uncharacterized protein</fullName>
    </submittedName>
</protein>
<gene>
    <name evidence="3" type="ORF">E3N88_32104</name>
</gene>